<gene>
    <name evidence="2" type="ORF">orf127</name>
</gene>
<proteinExistence type="predicted"/>
<accession>Q2VNH3</accession>
<organism evidence="2">
    <name type="scientific">Methylocapsa acidiphila</name>
    <dbReference type="NCBI Taxonomy" id="133552"/>
    <lineage>
        <taxon>Bacteria</taxon>
        <taxon>Pseudomonadati</taxon>
        <taxon>Pseudomonadota</taxon>
        <taxon>Alphaproteobacteria</taxon>
        <taxon>Hyphomicrobiales</taxon>
        <taxon>Beijerinckiaceae</taxon>
        <taxon>Methylocapsa</taxon>
    </lineage>
</organism>
<sequence length="113" mass="12108">MEINEHCSGSLGNRREYPKASGKPFTELAISAKLAHPRGFEPLASAFGGQRSIQLSYGCLRGVSLRLYFHLSRFLGAAPSVILAAFETSSSSGRGNPPPQFLSLARTIPASRS</sequence>
<reference evidence="2" key="1">
    <citation type="submission" date="2005-06" db="EMBL/GenBank/DDBJ databases">
        <title>First Genome Data from Uncultured Upland Soil Cluster a Methanotrophs Provide Further Evidence for a Close Phylogenetic Relationship to Methylocapsa acidiphila B2 and High-Affinity Methanotrophy Based on pMMO.</title>
        <authorList>
            <person name="Ricke P."/>
            <person name="Kube M."/>
            <person name="Nakagawa S."/>
            <person name="Erkel C."/>
            <person name="Reinhardt R."/>
            <person name="Liesack W."/>
        </authorList>
    </citation>
    <scope>NUCLEOTIDE SEQUENCE</scope>
</reference>
<protein>
    <submittedName>
        <fullName evidence="2">Uncharacterized protein</fullName>
    </submittedName>
</protein>
<name>Q2VNH3_METAI</name>
<evidence type="ECO:0000313" key="2">
    <source>
        <dbReference type="EMBL" id="CAJ01659.1"/>
    </source>
</evidence>
<dbReference type="AlphaFoldDB" id="Q2VNH3"/>
<feature type="region of interest" description="Disordered" evidence="1">
    <location>
        <begin position="89"/>
        <end position="113"/>
    </location>
</feature>
<evidence type="ECO:0000256" key="1">
    <source>
        <dbReference type="SAM" id="MobiDB-lite"/>
    </source>
</evidence>
<dbReference type="EMBL" id="CT005238">
    <property type="protein sequence ID" value="CAJ01659.1"/>
    <property type="molecule type" value="Genomic_DNA"/>
</dbReference>
<feature type="region of interest" description="Disordered" evidence="1">
    <location>
        <begin position="1"/>
        <end position="20"/>
    </location>
</feature>